<evidence type="ECO:0000256" key="8">
    <source>
        <dbReference type="ARBA" id="ARBA00022692"/>
    </source>
</evidence>
<dbReference type="Pfam" id="PF01554">
    <property type="entry name" value="MatE"/>
    <property type="match status" value="2"/>
</dbReference>
<evidence type="ECO:0000256" key="1">
    <source>
        <dbReference type="ARBA" id="ARBA00003408"/>
    </source>
</evidence>
<gene>
    <name evidence="14" type="ORF">LKD22_11605</name>
</gene>
<dbReference type="RefSeq" id="WP_116704786.1">
    <property type="nucleotide sequence ID" value="NZ_JAJEPX010000052.1"/>
</dbReference>
<evidence type="ECO:0000256" key="11">
    <source>
        <dbReference type="ARBA" id="ARBA00023136"/>
    </source>
</evidence>
<evidence type="ECO:0000256" key="5">
    <source>
        <dbReference type="ARBA" id="ARBA00022448"/>
    </source>
</evidence>
<evidence type="ECO:0000313" key="15">
    <source>
        <dbReference type="Proteomes" id="UP001298753"/>
    </source>
</evidence>
<feature type="transmembrane region" description="Helical" evidence="13">
    <location>
        <begin position="98"/>
        <end position="120"/>
    </location>
</feature>
<evidence type="ECO:0000256" key="3">
    <source>
        <dbReference type="ARBA" id="ARBA00010199"/>
    </source>
</evidence>
<dbReference type="PIRSF" id="PIRSF006603">
    <property type="entry name" value="DinF"/>
    <property type="match status" value="1"/>
</dbReference>
<keyword evidence="9 13" id="KW-1133">Transmembrane helix</keyword>
<feature type="transmembrane region" description="Helical" evidence="13">
    <location>
        <begin position="167"/>
        <end position="186"/>
    </location>
</feature>
<sequence>MSRETNMTVGRPTKLILGLAVPLILTNVGQQLYTVADASIVGRGVGVEALAALGATDWLYWLVLWTVQAMTQGFSVLVSQTFGSNDKKGLRKAITMSVLLCAAVGILLTVVFVSSAGWLLHLLDTPENIYDGAHIYLTMMYAGTLITMAYNMAAAILRALGDGKSPLIAMFTAGCLNIVLDLLFVIRFGWGIPGAAAATLLAQLFAFAYCVIALRKIPAASVEKPDWQPDSSVIRRLCHLGLPLALQHFVIVISGIIMQAVINTCGFVFLAGFTATNKLHGLMDCSASAFGYAASTYTGQNWGANRLDRVRMGVRSTLVLALSFSALLAAGMILFGRHVVALFISADAANAAEALSVAYDYLVVMSTFLLSAYVLHTYRSALQGMGFTTAPMLSGLTEFAGRVGASLLLTRVIGERGLFYTDAAAWTFAAVFLAASYYIQLFIIRKKGLTYQNTK</sequence>
<feature type="transmembrane region" description="Helical" evidence="13">
    <location>
        <begin position="318"/>
        <end position="346"/>
    </location>
</feature>
<organism evidence="14 15">
    <name type="scientific">Agathobaculum butyriciproducens</name>
    <dbReference type="NCBI Taxonomy" id="1628085"/>
    <lineage>
        <taxon>Bacteria</taxon>
        <taxon>Bacillati</taxon>
        <taxon>Bacillota</taxon>
        <taxon>Clostridia</taxon>
        <taxon>Eubacteriales</taxon>
        <taxon>Butyricicoccaceae</taxon>
        <taxon>Agathobaculum</taxon>
    </lineage>
</organism>
<keyword evidence="8 13" id="KW-0812">Transmembrane</keyword>
<dbReference type="EMBL" id="JAJEPX010000052">
    <property type="protein sequence ID" value="MCC2177759.1"/>
    <property type="molecule type" value="Genomic_DNA"/>
</dbReference>
<accession>A0AAW4VXR8</accession>
<dbReference type="InterPro" id="IPR002528">
    <property type="entry name" value="MATE_fam"/>
</dbReference>
<evidence type="ECO:0000313" key="14">
    <source>
        <dbReference type="EMBL" id="MCC2177759.1"/>
    </source>
</evidence>
<evidence type="ECO:0000256" key="4">
    <source>
        <dbReference type="ARBA" id="ARBA00020268"/>
    </source>
</evidence>
<comment type="caution">
    <text evidence="14">The sequence shown here is derived from an EMBL/GenBank/DDBJ whole genome shotgun (WGS) entry which is preliminary data.</text>
</comment>
<evidence type="ECO:0000256" key="6">
    <source>
        <dbReference type="ARBA" id="ARBA00022449"/>
    </source>
</evidence>
<reference evidence="14 15" key="1">
    <citation type="submission" date="2021-10" db="EMBL/GenBank/DDBJ databases">
        <title>Anaerobic single-cell dispensing facilitates the cultivation of human gut bacteria.</title>
        <authorList>
            <person name="Afrizal A."/>
        </authorList>
    </citation>
    <scope>NUCLEOTIDE SEQUENCE [LARGE SCALE GENOMIC DNA]</scope>
    <source>
        <strain evidence="14 15">CLA-AA-H270</strain>
    </source>
</reference>
<dbReference type="GeneID" id="98659016"/>
<comment type="subcellular location">
    <subcellularLocation>
        <location evidence="2">Cell membrane</location>
        <topology evidence="2">Multi-pass membrane protein</topology>
    </subcellularLocation>
</comment>
<feature type="transmembrane region" description="Helical" evidence="13">
    <location>
        <begin position="358"/>
        <end position="378"/>
    </location>
</feature>
<name>A0AAW4VXR8_9FIRM</name>
<keyword evidence="7" id="KW-1003">Cell membrane</keyword>
<dbReference type="InterPro" id="IPR050222">
    <property type="entry name" value="MATE_MdtK"/>
</dbReference>
<dbReference type="AlphaFoldDB" id="A0AAW4VXR8"/>
<evidence type="ECO:0000256" key="7">
    <source>
        <dbReference type="ARBA" id="ARBA00022475"/>
    </source>
</evidence>
<keyword evidence="15" id="KW-1185">Reference proteome</keyword>
<feature type="transmembrane region" description="Helical" evidence="13">
    <location>
        <begin position="140"/>
        <end position="160"/>
    </location>
</feature>
<dbReference type="InterPro" id="IPR048279">
    <property type="entry name" value="MdtK-like"/>
</dbReference>
<comment type="similarity">
    <text evidence="3">Belongs to the multi antimicrobial extrusion (MATE) (TC 2.A.66.1) family.</text>
</comment>
<evidence type="ECO:0000256" key="10">
    <source>
        <dbReference type="ARBA" id="ARBA00023065"/>
    </source>
</evidence>
<protein>
    <recommendedName>
        <fullName evidence="4">Probable multidrug resistance protein NorM</fullName>
    </recommendedName>
    <alternativeName>
        <fullName evidence="12">Multidrug-efflux transporter</fullName>
    </alternativeName>
</protein>
<dbReference type="Proteomes" id="UP001298753">
    <property type="component" value="Unassembled WGS sequence"/>
</dbReference>
<dbReference type="GO" id="GO:0015297">
    <property type="term" value="F:antiporter activity"/>
    <property type="evidence" value="ECO:0007669"/>
    <property type="project" value="UniProtKB-KW"/>
</dbReference>
<dbReference type="GO" id="GO:0006811">
    <property type="term" value="P:monoatomic ion transport"/>
    <property type="evidence" value="ECO:0007669"/>
    <property type="project" value="UniProtKB-KW"/>
</dbReference>
<feature type="transmembrane region" description="Helical" evidence="13">
    <location>
        <begin position="425"/>
        <end position="444"/>
    </location>
</feature>
<proteinExistence type="inferred from homology"/>
<evidence type="ECO:0000256" key="12">
    <source>
        <dbReference type="ARBA" id="ARBA00031636"/>
    </source>
</evidence>
<feature type="transmembrane region" description="Helical" evidence="13">
    <location>
        <begin position="249"/>
        <end position="273"/>
    </location>
</feature>
<keyword evidence="6" id="KW-0050">Antiport</keyword>
<evidence type="ECO:0000256" key="13">
    <source>
        <dbReference type="SAM" id="Phobius"/>
    </source>
</evidence>
<dbReference type="PANTHER" id="PTHR43298:SF2">
    <property type="entry name" value="FMN_FAD EXPORTER YEEO-RELATED"/>
    <property type="match status" value="1"/>
</dbReference>
<dbReference type="NCBIfam" id="TIGR00797">
    <property type="entry name" value="matE"/>
    <property type="match status" value="1"/>
</dbReference>
<evidence type="ECO:0000256" key="9">
    <source>
        <dbReference type="ARBA" id="ARBA00022989"/>
    </source>
</evidence>
<keyword evidence="5" id="KW-0813">Transport</keyword>
<keyword evidence="10" id="KW-0406">Ion transport</keyword>
<feature type="transmembrane region" description="Helical" evidence="13">
    <location>
        <begin position="192"/>
        <end position="214"/>
    </location>
</feature>
<dbReference type="GO" id="GO:0005886">
    <property type="term" value="C:plasma membrane"/>
    <property type="evidence" value="ECO:0007669"/>
    <property type="project" value="UniProtKB-SubCell"/>
</dbReference>
<comment type="function">
    <text evidence="1">Multidrug efflux pump.</text>
</comment>
<evidence type="ECO:0000256" key="2">
    <source>
        <dbReference type="ARBA" id="ARBA00004651"/>
    </source>
</evidence>
<dbReference type="GO" id="GO:0042910">
    <property type="term" value="F:xenobiotic transmembrane transporter activity"/>
    <property type="evidence" value="ECO:0007669"/>
    <property type="project" value="InterPro"/>
</dbReference>
<keyword evidence="11 13" id="KW-0472">Membrane</keyword>
<dbReference type="PANTHER" id="PTHR43298">
    <property type="entry name" value="MULTIDRUG RESISTANCE PROTEIN NORM-RELATED"/>
    <property type="match status" value="1"/>
</dbReference>